<dbReference type="AlphaFoldDB" id="A0AA43QWD6"/>
<dbReference type="Proteomes" id="UP001161017">
    <property type="component" value="Unassembled WGS sequence"/>
</dbReference>
<keyword evidence="3" id="KW-1185">Reference proteome</keyword>
<organism evidence="2 3">
    <name type="scientific">Ramalina farinacea</name>
    <dbReference type="NCBI Taxonomy" id="258253"/>
    <lineage>
        <taxon>Eukaryota</taxon>
        <taxon>Fungi</taxon>
        <taxon>Dikarya</taxon>
        <taxon>Ascomycota</taxon>
        <taxon>Pezizomycotina</taxon>
        <taxon>Lecanoromycetes</taxon>
        <taxon>OSLEUM clade</taxon>
        <taxon>Lecanoromycetidae</taxon>
        <taxon>Lecanorales</taxon>
        <taxon>Lecanorineae</taxon>
        <taxon>Ramalinaceae</taxon>
        <taxon>Ramalina</taxon>
    </lineage>
</organism>
<name>A0AA43QWD6_9LECA</name>
<reference evidence="2" key="1">
    <citation type="journal article" date="2023" name="Genome Biol. Evol.">
        <title>First Whole Genome Sequence and Flow Cytometry Genome Size Data for the Lichen-Forming Fungus Ramalina farinacea (Ascomycota).</title>
        <authorList>
            <person name="Llewellyn T."/>
            <person name="Mian S."/>
            <person name="Hill R."/>
            <person name="Leitch I.J."/>
            <person name="Gaya E."/>
        </authorList>
    </citation>
    <scope>NUCLEOTIDE SEQUENCE</scope>
    <source>
        <strain evidence="2">LIQ254RAFAR</strain>
    </source>
</reference>
<feature type="signal peptide" evidence="1">
    <location>
        <begin position="1"/>
        <end position="18"/>
    </location>
</feature>
<evidence type="ECO:0000256" key="1">
    <source>
        <dbReference type="SAM" id="SignalP"/>
    </source>
</evidence>
<feature type="chain" id="PRO_5041268755" evidence="1">
    <location>
        <begin position="19"/>
        <end position="289"/>
    </location>
</feature>
<evidence type="ECO:0000313" key="3">
    <source>
        <dbReference type="Proteomes" id="UP001161017"/>
    </source>
</evidence>
<gene>
    <name evidence="2" type="ORF">OHK93_003765</name>
</gene>
<proteinExistence type="predicted"/>
<accession>A0AA43QWD6</accession>
<keyword evidence="1" id="KW-0732">Signal</keyword>
<sequence>MHLFQSLSTFALITAGIAHPLLDAALPSLSSRGFDDSGQLGQFVSKDCSGKIFSDKSKWLAPSGHEAASMFNHTLDVNPRLQKGTCTAWYPVLDQYHGPSVGVNFGSNAFHIKQVQFFELTPECAAAEENNHGDNPPAVCCHKDAGGLLGVMNANGTDSDFGAVKDMGFKGSLVPVLGTAIEASESSKSKDERGSYGTRGFHSCEGDKGERAGAVINLIVESAIREHYQNISNPFKAWKKLKRNFRYERLVGKRPDLARPGYPRLIKMQQSIPCPAKLRANFTYWFTYR</sequence>
<evidence type="ECO:0000313" key="2">
    <source>
        <dbReference type="EMBL" id="MDI1492551.1"/>
    </source>
</evidence>
<protein>
    <submittedName>
        <fullName evidence="2">Uncharacterized protein</fullName>
    </submittedName>
</protein>
<dbReference type="EMBL" id="JAPUFD010000019">
    <property type="protein sequence ID" value="MDI1492551.1"/>
    <property type="molecule type" value="Genomic_DNA"/>
</dbReference>
<comment type="caution">
    <text evidence="2">The sequence shown here is derived from an EMBL/GenBank/DDBJ whole genome shotgun (WGS) entry which is preliminary data.</text>
</comment>